<name>A0ABX9KFC5_9FUSO</name>
<sequence>MRYNKILDKNIREIVLLKSFPCSYGKCKFCNYIEDNSIDKDEINEVNFEVLKEVTGEFGVLEVINSGSVFEIPSETLKKIREVVREKKIKILYFEAYYGYIKRLDEIRDYFDGVEIRFRIGVETFDDKYRIDSYGKNFVIDEPALKKLSSEFYSACLLVCTAGQTEEMIAKDIETGLENFKQITINVFIDNGTEVRQDKKLVHWLMEKYSHLKADPRVELLYDNKDLGVFEQ</sequence>
<feature type="domain" description="Elp3/MiaA/NifB-like radical SAM core" evidence="1">
    <location>
        <begin position="12"/>
        <end position="215"/>
    </location>
</feature>
<reference evidence="2 3" key="1">
    <citation type="submission" date="2018-08" db="EMBL/GenBank/DDBJ databases">
        <title>Draft genome sequence of Psychrilyobacter sp. strain SD5 isolated from Black Sea water.</title>
        <authorList>
            <person name="Yadav S."/>
            <person name="Villanueva L."/>
            <person name="Damste J.S.S."/>
        </authorList>
    </citation>
    <scope>NUCLEOTIDE SEQUENCE [LARGE SCALE GENOMIC DNA]</scope>
    <source>
        <strain evidence="2 3">SD5</strain>
    </source>
</reference>
<dbReference type="RefSeq" id="WP_114643244.1">
    <property type="nucleotide sequence ID" value="NZ_JAACIO010000024.1"/>
</dbReference>
<keyword evidence="3" id="KW-1185">Reference proteome</keyword>
<proteinExistence type="predicted"/>
<dbReference type="Proteomes" id="UP000263486">
    <property type="component" value="Unassembled WGS sequence"/>
</dbReference>
<dbReference type="EMBL" id="QUAJ01000026">
    <property type="protein sequence ID" value="REI40022.1"/>
    <property type="molecule type" value="Genomic_DNA"/>
</dbReference>
<comment type="caution">
    <text evidence="2">The sequence shown here is derived from an EMBL/GenBank/DDBJ whole genome shotgun (WGS) entry which is preliminary data.</text>
</comment>
<dbReference type="SMART" id="SM00729">
    <property type="entry name" value="Elp3"/>
    <property type="match status" value="1"/>
</dbReference>
<organism evidence="2 3">
    <name type="scientific">Psychrilyobacter piezotolerans</name>
    <dbReference type="NCBI Taxonomy" id="2293438"/>
    <lineage>
        <taxon>Bacteria</taxon>
        <taxon>Fusobacteriati</taxon>
        <taxon>Fusobacteriota</taxon>
        <taxon>Fusobacteriia</taxon>
        <taxon>Fusobacteriales</taxon>
        <taxon>Fusobacteriaceae</taxon>
        <taxon>Psychrilyobacter</taxon>
    </lineage>
</organism>
<dbReference type="InterPro" id="IPR006638">
    <property type="entry name" value="Elp3/MiaA/NifB-like_rSAM"/>
</dbReference>
<accession>A0ABX9KFC5</accession>
<protein>
    <submittedName>
        <fullName evidence="2">Radical SAM protein</fullName>
    </submittedName>
</protein>
<gene>
    <name evidence="2" type="ORF">DYH56_12665</name>
</gene>
<evidence type="ECO:0000259" key="1">
    <source>
        <dbReference type="SMART" id="SM00729"/>
    </source>
</evidence>
<evidence type="ECO:0000313" key="3">
    <source>
        <dbReference type="Proteomes" id="UP000263486"/>
    </source>
</evidence>
<evidence type="ECO:0000313" key="2">
    <source>
        <dbReference type="EMBL" id="REI40022.1"/>
    </source>
</evidence>